<evidence type="ECO:0000313" key="2">
    <source>
        <dbReference type="EMBL" id="KAG1775724.1"/>
    </source>
</evidence>
<reference evidence="2" key="1">
    <citation type="journal article" date="2020" name="New Phytol.">
        <title>Comparative genomics reveals dynamic genome evolution in host specialist ectomycorrhizal fungi.</title>
        <authorList>
            <person name="Lofgren L.A."/>
            <person name="Nguyen N.H."/>
            <person name="Vilgalys R."/>
            <person name="Ruytinx J."/>
            <person name="Liao H.L."/>
            <person name="Branco S."/>
            <person name="Kuo A."/>
            <person name="LaButti K."/>
            <person name="Lipzen A."/>
            <person name="Andreopoulos W."/>
            <person name="Pangilinan J."/>
            <person name="Riley R."/>
            <person name="Hundley H."/>
            <person name="Na H."/>
            <person name="Barry K."/>
            <person name="Grigoriev I.V."/>
            <person name="Stajich J.E."/>
            <person name="Kennedy P.G."/>
        </authorList>
    </citation>
    <scope>NUCLEOTIDE SEQUENCE</scope>
    <source>
        <strain evidence="2">DOB743</strain>
    </source>
</reference>
<evidence type="ECO:0000313" key="3">
    <source>
        <dbReference type="Proteomes" id="UP000714275"/>
    </source>
</evidence>
<comment type="caution">
    <text evidence="2">The sequence shown here is derived from an EMBL/GenBank/DDBJ whole genome shotgun (WGS) entry which is preliminary data.</text>
</comment>
<keyword evidence="3" id="KW-1185">Reference proteome</keyword>
<evidence type="ECO:0000256" key="1">
    <source>
        <dbReference type="SAM" id="MobiDB-lite"/>
    </source>
</evidence>
<protein>
    <submittedName>
        <fullName evidence="2">Uncharacterized protein</fullName>
    </submittedName>
</protein>
<dbReference type="EMBL" id="JABBWD010000031">
    <property type="protein sequence ID" value="KAG1775724.1"/>
    <property type="molecule type" value="Genomic_DNA"/>
</dbReference>
<proteinExistence type="predicted"/>
<name>A0A9P7D166_9AGAM</name>
<feature type="region of interest" description="Disordered" evidence="1">
    <location>
        <begin position="1"/>
        <end position="34"/>
    </location>
</feature>
<feature type="region of interest" description="Disordered" evidence="1">
    <location>
        <begin position="99"/>
        <end position="135"/>
    </location>
</feature>
<gene>
    <name evidence="2" type="ORF">EV702DRAFT_1114272</name>
</gene>
<organism evidence="2 3">
    <name type="scientific">Suillus placidus</name>
    <dbReference type="NCBI Taxonomy" id="48579"/>
    <lineage>
        <taxon>Eukaryota</taxon>
        <taxon>Fungi</taxon>
        <taxon>Dikarya</taxon>
        <taxon>Basidiomycota</taxon>
        <taxon>Agaricomycotina</taxon>
        <taxon>Agaricomycetes</taxon>
        <taxon>Agaricomycetidae</taxon>
        <taxon>Boletales</taxon>
        <taxon>Suillineae</taxon>
        <taxon>Suillaceae</taxon>
        <taxon>Suillus</taxon>
    </lineage>
</organism>
<dbReference type="Proteomes" id="UP000714275">
    <property type="component" value="Unassembled WGS sequence"/>
</dbReference>
<sequence>MSSSRNVSSNTLTGPGLEGSSSQTNTGRSTVSEQELVEKCLNIVKDYKHRIISKQEAFVTITKAVASATHEATDQAESYIAAPYFDMLDELSRNLDNVRGQREPDVAQQSEERDSVTPREDENQREQSFEQGEPSRKRCRLDLSCLGRAEQSFTGSQLSANLTRTNEILLNWSQDPKEAEIISGKCVNLDAVHSIISSSRTIDKCTETLEDIEIKFSGTMEAVSKKITSATQAARAIKFTFPHREDELATYGDYINDKFDRRLQRTHDRIIRYDKAVRNRAANSRRTSSPNPVHLHRTSLHSVDVSPATNGTRVNVPAALKPVATHMFVHTSKTGGYVHDITQKQGISRSQSPSPLERPSKCLCHRWGLIWSPMDISFSPTARSSEYAEPIPSPPLTEIENSDAARTIAWSQTSFTL</sequence>
<dbReference type="OrthoDB" id="3254233at2759"/>
<feature type="compositionally biased region" description="Polar residues" evidence="1">
    <location>
        <begin position="1"/>
        <end position="33"/>
    </location>
</feature>
<accession>A0A9P7D166</accession>
<dbReference type="AlphaFoldDB" id="A0A9P7D166"/>